<dbReference type="InterPro" id="IPR000182">
    <property type="entry name" value="GNAT_dom"/>
</dbReference>
<dbReference type="PROSITE" id="PS51186">
    <property type="entry name" value="GNAT"/>
    <property type="match status" value="1"/>
</dbReference>
<dbReference type="InterPro" id="IPR016181">
    <property type="entry name" value="Acyl_CoA_acyltransferase"/>
</dbReference>
<dbReference type="CDD" id="cd04301">
    <property type="entry name" value="NAT_SF"/>
    <property type="match status" value="1"/>
</dbReference>
<dbReference type="SUPFAM" id="SSF55729">
    <property type="entry name" value="Acyl-CoA N-acyltransferases (Nat)"/>
    <property type="match status" value="1"/>
</dbReference>
<evidence type="ECO:0000313" key="3">
    <source>
        <dbReference type="Proteomes" id="UP000474104"/>
    </source>
</evidence>
<dbReference type="RefSeq" id="WP_004073590.1">
    <property type="nucleotide sequence ID" value="NZ_VIRB01000065.1"/>
</dbReference>
<dbReference type="Pfam" id="PF13508">
    <property type="entry name" value="Acetyltransf_7"/>
    <property type="match status" value="1"/>
</dbReference>
<dbReference type="Gene3D" id="3.40.630.30">
    <property type="match status" value="1"/>
</dbReference>
<dbReference type="GO" id="GO:0016747">
    <property type="term" value="F:acyltransferase activity, transferring groups other than amino-acyl groups"/>
    <property type="evidence" value="ECO:0007669"/>
    <property type="project" value="InterPro"/>
</dbReference>
<evidence type="ECO:0000313" key="2">
    <source>
        <dbReference type="EMBL" id="NDO69209.1"/>
    </source>
</evidence>
<accession>A0A9X5C6Y6</accession>
<proteinExistence type="predicted"/>
<dbReference type="EMBL" id="VIRB01000065">
    <property type="protein sequence ID" value="NDO69209.1"/>
    <property type="molecule type" value="Genomic_DNA"/>
</dbReference>
<name>A0A9X5C6Y6_9FIRM</name>
<gene>
    <name evidence="2" type="ORF">FMM80_11150</name>
</gene>
<feature type="domain" description="N-acetyltransferase" evidence="1">
    <location>
        <begin position="14"/>
        <end position="147"/>
    </location>
</feature>
<dbReference type="AlphaFoldDB" id="A0A9X5C6Y6"/>
<protein>
    <submittedName>
        <fullName evidence="2">GNAT family N-acetyltransferase</fullName>
    </submittedName>
</protein>
<reference evidence="2 3" key="1">
    <citation type="submission" date="2019-07" db="EMBL/GenBank/DDBJ databases">
        <title>Draft genome sequences of 15 bacterial species constituting the stable defined intestinal microbiota of the GM15 gnotobiotic mouse model.</title>
        <authorList>
            <person name="Elie C."/>
            <person name="Mathieu A."/>
            <person name="Saliou A."/>
            <person name="Darnaud M."/>
            <person name="Leulier F."/>
            <person name="Tamellini A."/>
        </authorList>
    </citation>
    <scope>NUCLEOTIDE SEQUENCE [LARGE SCALE GENOMIC DNA]</scope>
    <source>
        <strain evidence="3">ASF 502</strain>
    </source>
</reference>
<sequence length="147" mass="17291">MIRQAVKNDASRIAEILIFTKRMNYRRIFQNDLVSFGEMQVYPLAKDYIDNPDKLKGIWVYDDGIVKGMVHIQEKRIEELYVDSFFENQGIGTELMEFAIERMGCNSLWVLEKNTKAIHFYKKHGFLFTGERRLQEGTTEALLEMGR</sequence>
<dbReference type="OrthoDB" id="9807329at2"/>
<comment type="caution">
    <text evidence="2">The sequence shown here is derived from an EMBL/GenBank/DDBJ whole genome shotgun (WGS) entry which is preliminary data.</text>
</comment>
<dbReference type="Proteomes" id="UP000474104">
    <property type="component" value="Unassembled WGS sequence"/>
</dbReference>
<evidence type="ECO:0000259" key="1">
    <source>
        <dbReference type="PROSITE" id="PS51186"/>
    </source>
</evidence>
<organism evidence="2 3">
    <name type="scientific">Schaedlerella arabinosiphila</name>
    <dbReference type="NCBI Taxonomy" id="2044587"/>
    <lineage>
        <taxon>Bacteria</taxon>
        <taxon>Bacillati</taxon>
        <taxon>Bacillota</taxon>
        <taxon>Clostridia</taxon>
        <taxon>Lachnospirales</taxon>
        <taxon>Lachnospiraceae</taxon>
        <taxon>Schaedlerella</taxon>
    </lineage>
</organism>